<comment type="caution">
    <text evidence="2">The sequence shown here is derived from an EMBL/GenBank/DDBJ whole genome shotgun (WGS) entry which is preliminary data.</text>
</comment>
<proteinExistence type="predicted"/>
<dbReference type="EMBL" id="JAGINW010000001">
    <property type="protein sequence ID" value="MBP2322006.1"/>
    <property type="molecule type" value="Genomic_DNA"/>
</dbReference>
<feature type="domain" description="DUF4097" evidence="1">
    <location>
        <begin position="104"/>
        <end position="274"/>
    </location>
</feature>
<evidence type="ECO:0000313" key="2">
    <source>
        <dbReference type="EMBL" id="MBP2322006.1"/>
    </source>
</evidence>
<protein>
    <recommendedName>
        <fullName evidence="1">DUF4097 domain-containing protein</fullName>
    </recommendedName>
</protein>
<sequence length="277" mass="28554">MSRRRVVLGVCAIGAGTLLLSGCDGFRAASSQFSDDTGVQQKVTAVRLETGSGSVRIKTGAQPTIHRTVFYVSDKPGQTFRFEGDTLVLEDCKRRNCSVDYDVTLPAGAKVMGEVGSGEVEITAMTEVGVEARSGDVRVRDVPGPVTVNVSSGRAELSGLAQSAVVEAGSGDVVMSNVKGDVTVLSRSGEVDASGIGGKASIDSSSGDVKLTMASAQNAKVTASSGNILIRVPRGNAYKLDARTNSGERNVNIDTSPSSASVLQLNASSGDITVDYS</sequence>
<dbReference type="Pfam" id="PF13349">
    <property type="entry name" value="DUF4097"/>
    <property type="match status" value="1"/>
</dbReference>
<dbReference type="RefSeq" id="WP_209637212.1">
    <property type="nucleotide sequence ID" value="NZ_JAGINW010000001.1"/>
</dbReference>
<dbReference type="InterPro" id="IPR025164">
    <property type="entry name" value="Toastrack_DUF4097"/>
</dbReference>
<evidence type="ECO:0000259" key="1">
    <source>
        <dbReference type="Pfam" id="PF13349"/>
    </source>
</evidence>
<reference evidence="2 3" key="1">
    <citation type="submission" date="2021-03" db="EMBL/GenBank/DDBJ databases">
        <title>Sequencing the genomes of 1000 actinobacteria strains.</title>
        <authorList>
            <person name="Klenk H.-P."/>
        </authorList>
    </citation>
    <scope>NUCLEOTIDE SEQUENCE [LARGE SCALE GENOMIC DNA]</scope>
    <source>
        <strain evidence="2 3">DSM 46670</strain>
    </source>
</reference>
<organism evidence="2 3">
    <name type="scientific">Kibdelosporangium banguiense</name>
    <dbReference type="NCBI Taxonomy" id="1365924"/>
    <lineage>
        <taxon>Bacteria</taxon>
        <taxon>Bacillati</taxon>
        <taxon>Actinomycetota</taxon>
        <taxon>Actinomycetes</taxon>
        <taxon>Pseudonocardiales</taxon>
        <taxon>Pseudonocardiaceae</taxon>
        <taxon>Kibdelosporangium</taxon>
    </lineage>
</organism>
<gene>
    <name evidence="2" type="ORF">JOF56_002391</name>
</gene>
<accession>A0ABS4TC49</accession>
<name>A0ABS4TC49_9PSEU</name>
<keyword evidence="3" id="KW-1185">Reference proteome</keyword>
<evidence type="ECO:0000313" key="3">
    <source>
        <dbReference type="Proteomes" id="UP001519332"/>
    </source>
</evidence>
<dbReference type="Proteomes" id="UP001519332">
    <property type="component" value="Unassembled WGS sequence"/>
</dbReference>
<dbReference type="PROSITE" id="PS51257">
    <property type="entry name" value="PROKAR_LIPOPROTEIN"/>
    <property type="match status" value="1"/>
</dbReference>